<protein>
    <submittedName>
        <fullName evidence="8">Anaerobic ribonucleoside-triphosphate reductase activating protein</fullName>
    </submittedName>
</protein>
<dbReference type="NCBIfam" id="TIGR02495">
    <property type="entry name" value="NrdG2"/>
    <property type="match status" value="1"/>
</dbReference>
<dbReference type="EMBL" id="WKJJ01000004">
    <property type="protein sequence ID" value="MRV71815.1"/>
    <property type="molecule type" value="Genomic_DNA"/>
</dbReference>
<evidence type="ECO:0000259" key="7">
    <source>
        <dbReference type="Pfam" id="PF04055"/>
    </source>
</evidence>
<comment type="cofactor">
    <cofactor evidence="1">
        <name>[4Fe-4S] cluster</name>
        <dbReference type="ChEBI" id="CHEBI:49883"/>
    </cofactor>
</comment>
<dbReference type="GO" id="GO:0003824">
    <property type="term" value="F:catalytic activity"/>
    <property type="evidence" value="ECO:0007669"/>
    <property type="project" value="InterPro"/>
</dbReference>
<keyword evidence="4" id="KW-0479">Metal-binding</keyword>
<dbReference type="PANTHER" id="PTHR30352:SF13">
    <property type="entry name" value="GLYCYL-RADICAL ENZYME ACTIVATING ENZYME YJJW-RELATED"/>
    <property type="match status" value="1"/>
</dbReference>
<comment type="caution">
    <text evidence="8">The sequence shown here is derived from an EMBL/GenBank/DDBJ whole genome shotgun (WGS) entry which is preliminary data.</text>
</comment>
<evidence type="ECO:0000256" key="1">
    <source>
        <dbReference type="ARBA" id="ARBA00001966"/>
    </source>
</evidence>
<feature type="domain" description="Radical SAM core" evidence="7">
    <location>
        <begin position="27"/>
        <end position="171"/>
    </location>
</feature>
<evidence type="ECO:0000256" key="3">
    <source>
        <dbReference type="ARBA" id="ARBA00022691"/>
    </source>
</evidence>
<dbReference type="Pfam" id="PF04055">
    <property type="entry name" value="Radical_SAM"/>
    <property type="match status" value="1"/>
</dbReference>
<keyword evidence="2" id="KW-0004">4Fe-4S</keyword>
<dbReference type="Gene3D" id="3.20.20.70">
    <property type="entry name" value="Aldolase class I"/>
    <property type="match status" value="1"/>
</dbReference>
<keyword evidence="5" id="KW-0408">Iron</keyword>
<accession>A0A7X2IL20</accession>
<gene>
    <name evidence="8" type="ORF">GJ700_08740</name>
</gene>
<keyword evidence="9" id="KW-1185">Reference proteome</keyword>
<dbReference type="RefSeq" id="WP_154372679.1">
    <property type="nucleotide sequence ID" value="NZ_WKJJ01000004.1"/>
</dbReference>
<evidence type="ECO:0000313" key="9">
    <source>
        <dbReference type="Proteomes" id="UP000446768"/>
    </source>
</evidence>
<organism evidence="8 9">
    <name type="scientific">Pseudoduganella rivuli</name>
    <dbReference type="NCBI Taxonomy" id="2666085"/>
    <lineage>
        <taxon>Bacteria</taxon>
        <taxon>Pseudomonadati</taxon>
        <taxon>Pseudomonadota</taxon>
        <taxon>Betaproteobacteria</taxon>
        <taxon>Burkholderiales</taxon>
        <taxon>Oxalobacteraceae</taxon>
        <taxon>Telluria group</taxon>
        <taxon>Pseudoduganella</taxon>
    </lineage>
</organism>
<proteinExistence type="predicted"/>
<dbReference type="InterPro" id="IPR058240">
    <property type="entry name" value="rSAM_sf"/>
</dbReference>
<evidence type="ECO:0000256" key="4">
    <source>
        <dbReference type="ARBA" id="ARBA00022723"/>
    </source>
</evidence>
<dbReference type="SFLD" id="SFLDG01094">
    <property type="entry name" value="Uncharacterised_Radical_SAM_Su"/>
    <property type="match status" value="1"/>
</dbReference>
<reference evidence="8 9" key="1">
    <citation type="submission" date="2019-11" db="EMBL/GenBank/DDBJ databases">
        <title>Novel species isolated from a subtropical stream in China.</title>
        <authorList>
            <person name="Lu H."/>
        </authorList>
    </citation>
    <scope>NUCLEOTIDE SEQUENCE [LARGE SCALE GENOMIC DNA]</scope>
    <source>
        <strain evidence="8 9">FT92W</strain>
    </source>
</reference>
<dbReference type="GO" id="GO:0046872">
    <property type="term" value="F:metal ion binding"/>
    <property type="evidence" value="ECO:0007669"/>
    <property type="project" value="UniProtKB-KW"/>
</dbReference>
<dbReference type="InterPro" id="IPR034457">
    <property type="entry name" value="Organic_radical-activating"/>
</dbReference>
<dbReference type="AlphaFoldDB" id="A0A7X2IL20"/>
<sequence length="238" mass="25168">MEGGALIVGGYTPFSATDYPGQLSAVVFVQGCAWRCGYCHNPHLQQRPRHSPLPWALLLERLARRVGLLDAVVFSGGEPTTDAALPGAIADARALGFRIGLHTACIYPDRLKAVLPLVDWVGFDVKAPFAAYSGVTGVAGSGTQAEACVRAILDSGVDYECRTTVHPTLLPPRALRSMAASLAAMGVEHYVLQTFRATGCGDQALAAAAMPGYPNAQLVVDIATLFKRFSVRDDGVQA</sequence>
<evidence type="ECO:0000313" key="8">
    <source>
        <dbReference type="EMBL" id="MRV71815.1"/>
    </source>
</evidence>
<evidence type="ECO:0000256" key="5">
    <source>
        <dbReference type="ARBA" id="ARBA00023004"/>
    </source>
</evidence>
<name>A0A7X2IL20_9BURK</name>
<dbReference type="SFLD" id="SFLDS00029">
    <property type="entry name" value="Radical_SAM"/>
    <property type="match status" value="1"/>
</dbReference>
<dbReference type="InterPro" id="IPR012840">
    <property type="entry name" value="NrdG2"/>
</dbReference>
<dbReference type="SUPFAM" id="SSF102114">
    <property type="entry name" value="Radical SAM enzymes"/>
    <property type="match status" value="1"/>
</dbReference>
<dbReference type="CDD" id="cd01335">
    <property type="entry name" value="Radical_SAM"/>
    <property type="match status" value="1"/>
</dbReference>
<dbReference type="Proteomes" id="UP000446768">
    <property type="component" value="Unassembled WGS sequence"/>
</dbReference>
<dbReference type="GO" id="GO:0051539">
    <property type="term" value="F:4 iron, 4 sulfur cluster binding"/>
    <property type="evidence" value="ECO:0007669"/>
    <property type="project" value="UniProtKB-KW"/>
</dbReference>
<keyword evidence="6" id="KW-0411">Iron-sulfur</keyword>
<dbReference type="PANTHER" id="PTHR30352">
    <property type="entry name" value="PYRUVATE FORMATE-LYASE-ACTIVATING ENZYME"/>
    <property type="match status" value="1"/>
</dbReference>
<evidence type="ECO:0000256" key="6">
    <source>
        <dbReference type="ARBA" id="ARBA00023014"/>
    </source>
</evidence>
<evidence type="ECO:0000256" key="2">
    <source>
        <dbReference type="ARBA" id="ARBA00022485"/>
    </source>
</evidence>
<keyword evidence="3" id="KW-0949">S-adenosyl-L-methionine</keyword>
<dbReference type="InterPro" id="IPR013785">
    <property type="entry name" value="Aldolase_TIM"/>
</dbReference>
<dbReference type="InterPro" id="IPR007197">
    <property type="entry name" value="rSAM"/>
</dbReference>